<feature type="transmembrane region" description="Helical" evidence="1">
    <location>
        <begin position="30"/>
        <end position="46"/>
    </location>
</feature>
<evidence type="ECO:0000313" key="2">
    <source>
        <dbReference type="EMBL" id="TAJ44092.1"/>
    </source>
</evidence>
<evidence type="ECO:0000256" key="1">
    <source>
        <dbReference type="SAM" id="Phobius"/>
    </source>
</evidence>
<comment type="caution">
    <text evidence="2">The sequence shown here is derived from an EMBL/GenBank/DDBJ whole genome shotgun (WGS) entry which is preliminary data.</text>
</comment>
<gene>
    <name evidence="2" type="ORF">CUJ86_08655</name>
</gene>
<feature type="transmembrane region" description="Helical" evidence="1">
    <location>
        <begin position="52"/>
        <end position="72"/>
    </location>
</feature>
<protein>
    <submittedName>
        <fullName evidence="2">DUF2108 domain-containing protein</fullName>
    </submittedName>
</protein>
<keyword evidence="3" id="KW-1185">Reference proteome</keyword>
<keyword evidence="1" id="KW-0812">Transmembrane</keyword>
<dbReference type="Proteomes" id="UP000292580">
    <property type="component" value="Unassembled WGS sequence"/>
</dbReference>
<accession>A0A483CN95</accession>
<dbReference type="OrthoDB" id="110037at2157"/>
<keyword evidence="1" id="KW-0472">Membrane</keyword>
<proteinExistence type="predicted"/>
<dbReference type="AlphaFoldDB" id="A0A483CN95"/>
<reference evidence="2 3" key="1">
    <citation type="submission" date="2017-11" db="EMBL/GenBank/DDBJ databases">
        <title>Isolation and Characterization of Methanofollis Species from Methane Seep Offshore SW Taiwan.</title>
        <authorList>
            <person name="Teng N.-H."/>
            <person name="Lai M.-C."/>
            <person name="Chen S.-C."/>
        </authorList>
    </citation>
    <scope>NUCLEOTIDE SEQUENCE [LARGE SCALE GENOMIC DNA]</scope>
    <source>
        <strain evidence="2 3">FWC-SCC2</strain>
    </source>
</reference>
<evidence type="ECO:0000313" key="3">
    <source>
        <dbReference type="Proteomes" id="UP000292580"/>
    </source>
</evidence>
<keyword evidence="1" id="KW-1133">Transmembrane helix</keyword>
<dbReference type="EMBL" id="PGCL01000003">
    <property type="protein sequence ID" value="TAJ44092.1"/>
    <property type="molecule type" value="Genomic_DNA"/>
</dbReference>
<dbReference type="Pfam" id="PF09881">
    <property type="entry name" value="EhaD"/>
    <property type="match status" value="1"/>
</dbReference>
<name>A0A483CN95_9EURY</name>
<dbReference type="InterPro" id="IPR019213">
    <property type="entry name" value="EhaD-like"/>
</dbReference>
<sequence>MIEYLQVALALITLIGALGTAFSRDPFSKLIALGVMIGGIVPFIVGRGYLDVAVAVALIAPVTTIFVLAITGRYDNAD</sequence>
<organism evidence="2 3">
    <name type="scientific">Methanofollis fontis</name>
    <dbReference type="NCBI Taxonomy" id="2052832"/>
    <lineage>
        <taxon>Archaea</taxon>
        <taxon>Methanobacteriati</taxon>
        <taxon>Methanobacteriota</taxon>
        <taxon>Stenosarchaea group</taxon>
        <taxon>Methanomicrobia</taxon>
        <taxon>Methanomicrobiales</taxon>
        <taxon>Methanomicrobiaceae</taxon>
        <taxon>Methanofollis</taxon>
    </lineage>
</organism>
<dbReference type="RefSeq" id="WP_130647160.1">
    <property type="nucleotide sequence ID" value="NZ_PGCL01000003.1"/>
</dbReference>
<feature type="transmembrane region" description="Helical" evidence="1">
    <location>
        <begin position="6"/>
        <end position="23"/>
    </location>
</feature>